<reference evidence="5 6" key="1">
    <citation type="submission" date="2024-10" db="EMBL/GenBank/DDBJ databases">
        <title>Updated reference genomes for cyclostephanoid diatoms.</title>
        <authorList>
            <person name="Roberts W.R."/>
            <person name="Alverson A.J."/>
        </authorList>
    </citation>
    <scope>NUCLEOTIDE SEQUENCE [LARGE SCALE GENOMIC DNA]</scope>
    <source>
        <strain evidence="5 6">AJA232-27</strain>
    </source>
</reference>
<name>A0ABD3MZB7_9STRA</name>
<sequence>MIESEGHRLHLKALVRQERNHAYRRHDYLSHEWQSLARSSSHWSQQQHSSSEIKDFDEHSNFSPPEKHKASMMMAQQQQQQQHHHPRHSPSSVGNMMMIPDDDDDEDDDAPATASSSDMMCIRWREKIIEWKYQVIDRFDLSREIVSISTFYLDQYLAMHTVDDELFQLVAMSSIYLAIKIHSPKKVTMRSIASTGNGLITVKHIEAMELSIIETLNWHLFPPTCVSFIENFYPLLSSSTSTSSASNHDLYHPSSYNNDMRLVDSLEFSRFLAELSVCAYPFVSVKPSSIAIAAILYSMEYFGLPDQLRYAFYSDVSDASLDVNSPEVEACGKLLRRVYTLAMPLDNNKTFVA</sequence>
<dbReference type="InterPro" id="IPR004367">
    <property type="entry name" value="Cyclin_C-dom"/>
</dbReference>
<comment type="caution">
    <text evidence="5">The sequence shown here is derived from an EMBL/GenBank/DDBJ whole genome shotgun (WGS) entry which is preliminary data.</text>
</comment>
<dbReference type="SMART" id="SM00385">
    <property type="entry name" value="CYCLIN"/>
    <property type="match status" value="1"/>
</dbReference>
<feature type="compositionally biased region" description="Basic and acidic residues" evidence="3">
    <location>
        <begin position="51"/>
        <end position="69"/>
    </location>
</feature>
<evidence type="ECO:0000256" key="1">
    <source>
        <dbReference type="ARBA" id="ARBA00023127"/>
    </source>
</evidence>
<proteinExistence type="inferred from homology"/>
<dbReference type="Pfam" id="PF00134">
    <property type="entry name" value="Cyclin_N"/>
    <property type="match status" value="1"/>
</dbReference>
<feature type="domain" description="Cyclin-like" evidence="4">
    <location>
        <begin position="130"/>
        <end position="214"/>
    </location>
</feature>
<gene>
    <name evidence="5" type="ORF">ACHAWU_006987</name>
</gene>
<dbReference type="PANTHER" id="PTHR10177">
    <property type="entry name" value="CYCLINS"/>
    <property type="match status" value="1"/>
</dbReference>
<evidence type="ECO:0000313" key="5">
    <source>
        <dbReference type="EMBL" id="KAL3769233.1"/>
    </source>
</evidence>
<comment type="similarity">
    <text evidence="2">Belongs to the cyclin family.</text>
</comment>
<keyword evidence="1 2" id="KW-0195">Cyclin</keyword>
<keyword evidence="6" id="KW-1185">Reference proteome</keyword>
<dbReference type="FunFam" id="1.10.472.10:FF:000093">
    <property type="entry name" value="Predicted protein"/>
    <property type="match status" value="1"/>
</dbReference>
<protein>
    <recommendedName>
        <fullName evidence="4">Cyclin-like domain-containing protein</fullName>
    </recommendedName>
</protein>
<evidence type="ECO:0000256" key="2">
    <source>
        <dbReference type="RuleBase" id="RU000383"/>
    </source>
</evidence>
<organism evidence="5 6">
    <name type="scientific">Discostella pseudostelligera</name>
    <dbReference type="NCBI Taxonomy" id="259834"/>
    <lineage>
        <taxon>Eukaryota</taxon>
        <taxon>Sar</taxon>
        <taxon>Stramenopiles</taxon>
        <taxon>Ochrophyta</taxon>
        <taxon>Bacillariophyta</taxon>
        <taxon>Coscinodiscophyceae</taxon>
        <taxon>Thalassiosirophycidae</taxon>
        <taxon>Stephanodiscales</taxon>
        <taxon>Stephanodiscaceae</taxon>
        <taxon>Discostella</taxon>
    </lineage>
</organism>
<evidence type="ECO:0000313" key="6">
    <source>
        <dbReference type="Proteomes" id="UP001530293"/>
    </source>
</evidence>
<dbReference type="InterPro" id="IPR013763">
    <property type="entry name" value="Cyclin-like_dom"/>
</dbReference>
<dbReference type="InterPro" id="IPR039361">
    <property type="entry name" value="Cyclin"/>
</dbReference>
<accession>A0ABD3MZB7</accession>
<dbReference type="InterPro" id="IPR036915">
    <property type="entry name" value="Cyclin-like_sf"/>
</dbReference>
<evidence type="ECO:0000256" key="3">
    <source>
        <dbReference type="SAM" id="MobiDB-lite"/>
    </source>
</evidence>
<dbReference type="Gene3D" id="1.10.472.10">
    <property type="entry name" value="Cyclin-like"/>
    <property type="match status" value="2"/>
</dbReference>
<dbReference type="AlphaFoldDB" id="A0ABD3MZB7"/>
<feature type="compositionally biased region" description="Acidic residues" evidence="3">
    <location>
        <begin position="100"/>
        <end position="110"/>
    </location>
</feature>
<dbReference type="SUPFAM" id="SSF47954">
    <property type="entry name" value="Cyclin-like"/>
    <property type="match status" value="2"/>
</dbReference>
<dbReference type="InterPro" id="IPR006671">
    <property type="entry name" value="Cyclin_N"/>
</dbReference>
<dbReference type="Proteomes" id="UP001530293">
    <property type="component" value="Unassembled WGS sequence"/>
</dbReference>
<evidence type="ECO:0000259" key="4">
    <source>
        <dbReference type="SMART" id="SM00385"/>
    </source>
</evidence>
<dbReference type="Pfam" id="PF02984">
    <property type="entry name" value="Cyclin_C"/>
    <property type="match status" value="1"/>
</dbReference>
<dbReference type="EMBL" id="JALLBG020000056">
    <property type="protein sequence ID" value="KAL3769233.1"/>
    <property type="molecule type" value="Genomic_DNA"/>
</dbReference>
<feature type="region of interest" description="Disordered" evidence="3">
    <location>
        <begin position="43"/>
        <end position="115"/>
    </location>
</feature>